<dbReference type="AlphaFoldDB" id="A0AAW1HRC9"/>
<keyword evidence="2" id="KW-1185">Reference proteome</keyword>
<protein>
    <submittedName>
        <fullName evidence="1">Uncharacterized protein</fullName>
    </submittedName>
</protein>
<name>A0AAW1HRC9_POPJA</name>
<comment type="caution">
    <text evidence="1">The sequence shown here is derived from an EMBL/GenBank/DDBJ whole genome shotgun (WGS) entry which is preliminary data.</text>
</comment>
<sequence>MRRIWTNINELMGRHTKGSLNTKLLCKNKPAETVANDLANFYSGPINRHNCTESLFVSFANFYSGPINRHNCTESLFVSYMKNQGLRSEESCQQPLFMSPATEFDIDRIVQKNQGLRSEESCQQSLFMSPATEFDIDRIVQQMCENKGPSFDGVRACDIRR</sequence>
<proteinExistence type="predicted"/>
<evidence type="ECO:0000313" key="2">
    <source>
        <dbReference type="Proteomes" id="UP001458880"/>
    </source>
</evidence>
<accession>A0AAW1HRC9</accession>
<gene>
    <name evidence="1" type="ORF">QE152_g40386</name>
</gene>
<dbReference type="EMBL" id="JASPKY010001135">
    <property type="protein sequence ID" value="KAK9678982.1"/>
    <property type="molecule type" value="Genomic_DNA"/>
</dbReference>
<organism evidence="1 2">
    <name type="scientific">Popillia japonica</name>
    <name type="common">Japanese beetle</name>
    <dbReference type="NCBI Taxonomy" id="7064"/>
    <lineage>
        <taxon>Eukaryota</taxon>
        <taxon>Metazoa</taxon>
        <taxon>Ecdysozoa</taxon>
        <taxon>Arthropoda</taxon>
        <taxon>Hexapoda</taxon>
        <taxon>Insecta</taxon>
        <taxon>Pterygota</taxon>
        <taxon>Neoptera</taxon>
        <taxon>Endopterygota</taxon>
        <taxon>Coleoptera</taxon>
        <taxon>Polyphaga</taxon>
        <taxon>Scarabaeiformia</taxon>
        <taxon>Scarabaeidae</taxon>
        <taxon>Rutelinae</taxon>
        <taxon>Popillia</taxon>
    </lineage>
</organism>
<reference evidence="1 2" key="1">
    <citation type="journal article" date="2024" name="BMC Genomics">
        <title>De novo assembly and annotation of Popillia japonica's genome with initial clues to its potential as an invasive pest.</title>
        <authorList>
            <person name="Cucini C."/>
            <person name="Boschi S."/>
            <person name="Funari R."/>
            <person name="Cardaioli E."/>
            <person name="Iannotti N."/>
            <person name="Marturano G."/>
            <person name="Paoli F."/>
            <person name="Bruttini M."/>
            <person name="Carapelli A."/>
            <person name="Frati F."/>
            <person name="Nardi F."/>
        </authorList>
    </citation>
    <scope>NUCLEOTIDE SEQUENCE [LARGE SCALE GENOMIC DNA]</scope>
    <source>
        <strain evidence="1">DMR45628</strain>
    </source>
</reference>
<dbReference type="Proteomes" id="UP001458880">
    <property type="component" value="Unassembled WGS sequence"/>
</dbReference>
<evidence type="ECO:0000313" key="1">
    <source>
        <dbReference type="EMBL" id="KAK9678982.1"/>
    </source>
</evidence>